<comment type="caution">
    <text evidence="3">The sequence shown here is derived from an EMBL/GenBank/DDBJ whole genome shotgun (WGS) entry which is preliminary data.</text>
</comment>
<evidence type="ECO:0000259" key="2">
    <source>
        <dbReference type="Pfam" id="PF06439"/>
    </source>
</evidence>
<evidence type="ECO:0000313" key="4">
    <source>
        <dbReference type="Proteomes" id="UP000004931"/>
    </source>
</evidence>
<reference evidence="3 4" key="1">
    <citation type="journal article" date="2010" name="J. Bacteriol.">
        <title>Genome sequence of the oligotrophic marine Gammaproteobacterium HTCC2143, isolated from the Oregon Coast.</title>
        <authorList>
            <person name="Oh H.M."/>
            <person name="Kang I."/>
            <person name="Ferriera S."/>
            <person name="Giovannoni S.J."/>
            <person name="Cho J.C."/>
        </authorList>
    </citation>
    <scope>NUCLEOTIDE SEQUENCE [LARGE SCALE GENOMIC DNA]</scope>
    <source>
        <strain evidence="3 4">HTCC2143</strain>
    </source>
</reference>
<feature type="domain" description="3-keto-alpha-glucoside-1,2-lyase/3-keto-2-hydroxy-glucal hydratase" evidence="2">
    <location>
        <begin position="30"/>
        <end position="259"/>
    </location>
</feature>
<keyword evidence="4" id="KW-1185">Reference proteome</keyword>
<keyword evidence="1" id="KW-0732">Signal</keyword>
<dbReference type="eggNOG" id="ENOG502Z7HW">
    <property type="taxonomic scope" value="Bacteria"/>
</dbReference>
<dbReference type="Pfam" id="PF06439">
    <property type="entry name" value="3keto-disac_hyd"/>
    <property type="match status" value="1"/>
</dbReference>
<dbReference type="AlphaFoldDB" id="A0YAF8"/>
<evidence type="ECO:0000313" key="3">
    <source>
        <dbReference type="EMBL" id="EAW33112.1"/>
    </source>
</evidence>
<feature type="chain" id="PRO_5002630634" description="3-keto-alpha-glucoside-1,2-lyase/3-keto-2-hydroxy-glucal hydratase domain-containing protein" evidence="1">
    <location>
        <begin position="26"/>
        <end position="266"/>
    </location>
</feature>
<evidence type="ECO:0000256" key="1">
    <source>
        <dbReference type="SAM" id="SignalP"/>
    </source>
</evidence>
<dbReference type="STRING" id="247633.GP2143_17691"/>
<organism evidence="3 4">
    <name type="scientific">marine gamma proteobacterium HTCC2143</name>
    <dbReference type="NCBI Taxonomy" id="247633"/>
    <lineage>
        <taxon>Bacteria</taxon>
        <taxon>Pseudomonadati</taxon>
        <taxon>Pseudomonadota</taxon>
        <taxon>Gammaproteobacteria</taxon>
        <taxon>Cellvibrionales</taxon>
        <taxon>Spongiibacteraceae</taxon>
        <taxon>BD1-7 clade</taxon>
    </lineage>
</organism>
<sequence length="266" mass="29947">MTHYSVLIRLVAVVLLFGMASLSIADDEPKWTSLFNGEDLDGWIVKVRYHPLGENPSNTFRVEDGLLTVSYDGYEKFNNKFGHLIYQIPYSHYRFRMQYRFVGEQIKGGAGWAFRNSGIMIHGQSPASMGLDQEFPVSIEVQLLGGGGTRSRSTANMCSPGTHIEMEGKTKTRHCIDSASKTFHGDQWVNVEVEVRGNDSIKHFVNNELVMEYQRPQLDPRDKDAKPLVAAASDNVMLSGGYISLQSESHPIQFRHLELQVLPHSD</sequence>
<protein>
    <recommendedName>
        <fullName evidence="2">3-keto-alpha-glucoside-1,2-lyase/3-keto-2-hydroxy-glucal hydratase domain-containing protein</fullName>
    </recommendedName>
</protein>
<feature type="signal peptide" evidence="1">
    <location>
        <begin position="1"/>
        <end position="25"/>
    </location>
</feature>
<dbReference type="GO" id="GO:0016787">
    <property type="term" value="F:hydrolase activity"/>
    <property type="evidence" value="ECO:0007669"/>
    <property type="project" value="InterPro"/>
</dbReference>
<proteinExistence type="predicted"/>
<name>A0YAF8_9GAMM</name>
<dbReference type="OrthoDB" id="9787527at2"/>
<dbReference type="Gene3D" id="2.60.120.560">
    <property type="entry name" value="Exo-inulinase, domain 1"/>
    <property type="match status" value="1"/>
</dbReference>
<accession>A0YAF8</accession>
<gene>
    <name evidence="3" type="ORF">GP2143_17691</name>
</gene>
<dbReference type="InterPro" id="IPR010496">
    <property type="entry name" value="AL/BT2_dom"/>
</dbReference>
<dbReference type="Proteomes" id="UP000004931">
    <property type="component" value="Unassembled WGS sequence"/>
</dbReference>
<dbReference type="EMBL" id="AAVT01000001">
    <property type="protein sequence ID" value="EAW33112.1"/>
    <property type="molecule type" value="Genomic_DNA"/>
</dbReference>